<accession>A0A939F1H0</accession>
<dbReference type="InterPro" id="IPR036583">
    <property type="entry name" value="23S_rRNA_IVS_sf"/>
</dbReference>
<evidence type="ECO:0000313" key="2">
    <source>
        <dbReference type="Proteomes" id="UP000664144"/>
    </source>
</evidence>
<dbReference type="InterPro" id="IPR012657">
    <property type="entry name" value="23S_rRNA-intervening_sequence"/>
</dbReference>
<protein>
    <submittedName>
        <fullName evidence="1">Four helix bundle protein</fullName>
    </submittedName>
</protein>
<comment type="caution">
    <text evidence="1">The sequence shown here is derived from an EMBL/GenBank/DDBJ whole genome shotgun (WGS) entry which is preliminary data.</text>
</comment>
<dbReference type="RefSeq" id="WP_206986910.1">
    <property type="nucleotide sequence ID" value="NZ_JAFLQZ010000028.1"/>
</dbReference>
<dbReference type="PANTHER" id="PTHR38471:SF2">
    <property type="entry name" value="FOUR HELIX BUNDLE PROTEIN"/>
    <property type="match status" value="1"/>
</dbReference>
<dbReference type="NCBIfam" id="TIGR02436">
    <property type="entry name" value="four helix bundle protein"/>
    <property type="match status" value="1"/>
</dbReference>
<dbReference type="SUPFAM" id="SSF158446">
    <property type="entry name" value="IVS-encoded protein-like"/>
    <property type="match status" value="1"/>
</dbReference>
<proteinExistence type="predicted"/>
<dbReference type="NCBIfam" id="NF008911">
    <property type="entry name" value="PRK12275.1-2"/>
    <property type="match status" value="1"/>
</dbReference>
<dbReference type="Pfam" id="PF05635">
    <property type="entry name" value="23S_rRNA_IVP"/>
    <property type="match status" value="1"/>
</dbReference>
<dbReference type="CDD" id="cd16377">
    <property type="entry name" value="23S_rRNA_IVP_like"/>
    <property type="match status" value="1"/>
</dbReference>
<dbReference type="Gene3D" id="1.20.1440.60">
    <property type="entry name" value="23S rRNA-intervening sequence"/>
    <property type="match status" value="1"/>
</dbReference>
<reference evidence="1" key="1">
    <citation type="submission" date="2021-03" db="EMBL/GenBank/DDBJ databases">
        <authorList>
            <person name="Kim M.K."/>
        </authorList>
    </citation>
    <scope>NUCLEOTIDE SEQUENCE</scope>
    <source>
        <strain evidence="1">BT186</strain>
    </source>
</reference>
<keyword evidence="2" id="KW-1185">Reference proteome</keyword>
<evidence type="ECO:0000313" key="1">
    <source>
        <dbReference type="EMBL" id="MBO0361006.1"/>
    </source>
</evidence>
<dbReference type="PANTHER" id="PTHR38471">
    <property type="entry name" value="FOUR HELIX BUNDLE PROTEIN"/>
    <property type="match status" value="1"/>
</dbReference>
<sequence>MEGRSYTDLLIWQRSRQLANAVYQSTQDFPQKEVFGLTSQIRRSAVSIPSNIAEGCGRQHAKDAISFFYIARGSLYELETQLYLSFDQRFLSEETLNTLLQQITDCKKLLHGFINHYKSKLGAS</sequence>
<name>A0A939F1H0_9BACT</name>
<dbReference type="EMBL" id="JAFLQZ010000028">
    <property type="protein sequence ID" value="MBO0361006.1"/>
    <property type="molecule type" value="Genomic_DNA"/>
</dbReference>
<dbReference type="AlphaFoldDB" id="A0A939F1H0"/>
<organism evidence="1 2">
    <name type="scientific">Hymenobacter telluris</name>
    <dbReference type="NCBI Taxonomy" id="2816474"/>
    <lineage>
        <taxon>Bacteria</taxon>
        <taxon>Pseudomonadati</taxon>
        <taxon>Bacteroidota</taxon>
        <taxon>Cytophagia</taxon>
        <taxon>Cytophagales</taxon>
        <taxon>Hymenobacteraceae</taxon>
        <taxon>Hymenobacter</taxon>
    </lineage>
</organism>
<dbReference type="Proteomes" id="UP000664144">
    <property type="component" value="Unassembled WGS sequence"/>
</dbReference>
<gene>
    <name evidence="1" type="ORF">J0X19_23805</name>
</gene>